<proteinExistence type="predicted"/>
<feature type="transmembrane region" description="Helical" evidence="1">
    <location>
        <begin position="62"/>
        <end position="88"/>
    </location>
</feature>
<feature type="transmembrane region" description="Helical" evidence="1">
    <location>
        <begin position="9"/>
        <end position="27"/>
    </location>
</feature>
<protein>
    <submittedName>
        <fullName evidence="2">Uncharacterized protein</fullName>
    </submittedName>
</protein>
<dbReference type="OrthoDB" id="2376463at2"/>
<dbReference type="STRING" id="471514.AN477_04625"/>
<dbReference type="PATRIC" id="fig|471514.4.peg.3079"/>
<keyword evidence="1" id="KW-1133">Transmembrane helix</keyword>
<feature type="transmembrane region" description="Helical" evidence="1">
    <location>
        <begin position="94"/>
        <end position="112"/>
    </location>
</feature>
<name>A0A0P9CHC4_9BACL</name>
<dbReference type="AlphaFoldDB" id="A0A0P9CHC4"/>
<reference evidence="2 3" key="1">
    <citation type="submission" date="2015-09" db="EMBL/GenBank/DDBJ databases">
        <title>Draft genome sequence of Alicyclobacillus ferrooxydans DSM 22381.</title>
        <authorList>
            <person name="Hemp J."/>
        </authorList>
    </citation>
    <scope>NUCLEOTIDE SEQUENCE [LARGE SCALE GENOMIC DNA]</scope>
    <source>
        <strain evidence="2 3">TC-34</strain>
    </source>
</reference>
<dbReference type="EMBL" id="LJCO01000019">
    <property type="protein sequence ID" value="KPV44907.1"/>
    <property type="molecule type" value="Genomic_DNA"/>
</dbReference>
<accession>A0A0P9CHC4</accession>
<evidence type="ECO:0000313" key="2">
    <source>
        <dbReference type="EMBL" id="KPV44907.1"/>
    </source>
</evidence>
<dbReference type="RefSeq" id="WP_054968006.1">
    <property type="nucleotide sequence ID" value="NZ_LJCO01000019.1"/>
</dbReference>
<comment type="caution">
    <text evidence="2">The sequence shown here is derived from an EMBL/GenBank/DDBJ whole genome shotgun (WGS) entry which is preliminary data.</text>
</comment>
<keyword evidence="3" id="KW-1185">Reference proteome</keyword>
<organism evidence="2 3">
    <name type="scientific">Alicyclobacillus ferrooxydans</name>
    <dbReference type="NCBI Taxonomy" id="471514"/>
    <lineage>
        <taxon>Bacteria</taxon>
        <taxon>Bacillati</taxon>
        <taxon>Bacillota</taxon>
        <taxon>Bacilli</taxon>
        <taxon>Bacillales</taxon>
        <taxon>Alicyclobacillaceae</taxon>
        <taxon>Alicyclobacillus</taxon>
    </lineage>
</organism>
<sequence>MYVALYNRLTGWLWFAIGIWSLFSRNIGDYIDIARPETYISLGIGLLGMFGARGGRLRNQTIICGILTVVNLACLVLIGTPMASMIFSPTPLEGVFRFLCVVWGIYCLYHELHLWTVRLKTTE</sequence>
<dbReference type="Proteomes" id="UP000050482">
    <property type="component" value="Unassembled WGS sequence"/>
</dbReference>
<feature type="transmembrane region" description="Helical" evidence="1">
    <location>
        <begin position="39"/>
        <end position="55"/>
    </location>
</feature>
<gene>
    <name evidence="2" type="ORF">AN477_04625</name>
</gene>
<evidence type="ECO:0000313" key="3">
    <source>
        <dbReference type="Proteomes" id="UP000050482"/>
    </source>
</evidence>
<keyword evidence="1" id="KW-0472">Membrane</keyword>
<keyword evidence="1" id="KW-0812">Transmembrane</keyword>
<evidence type="ECO:0000256" key="1">
    <source>
        <dbReference type="SAM" id="Phobius"/>
    </source>
</evidence>